<dbReference type="InterPro" id="IPR019734">
    <property type="entry name" value="TPR_rpt"/>
</dbReference>
<evidence type="ECO:0000313" key="3">
    <source>
        <dbReference type="Proteomes" id="UP000324479"/>
    </source>
</evidence>
<protein>
    <submittedName>
        <fullName evidence="2">Tetratricopeptide repeat protein</fullName>
    </submittedName>
</protein>
<dbReference type="Pfam" id="PF14559">
    <property type="entry name" value="TPR_19"/>
    <property type="match status" value="1"/>
</dbReference>
<reference evidence="2 3" key="1">
    <citation type="submission" date="2019-08" db="EMBL/GenBank/DDBJ databases">
        <authorList>
            <person name="Dhanesh K."/>
            <person name="Kumar G."/>
            <person name="Sasikala C."/>
            <person name="Venkata Ramana C."/>
        </authorList>
    </citation>
    <scope>NUCLEOTIDE SEQUENCE [LARGE SCALE GENOMIC DNA]</scope>
    <source>
        <strain evidence="2 3">JC645</strain>
    </source>
</reference>
<accession>A0A5M6CXU8</accession>
<gene>
    <name evidence="2" type="ORF">FYK55_22235</name>
</gene>
<dbReference type="InterPro" id="IPR011990">
    <property type="entry name" value="TPR-like_helical_dom_sf"/>
</dbReference>
<feature type="repeat" description="TPR" evidence="1">
    <location>
        <begin position="366"/>
        <end position="399"/>
    </location>
</feature>
<keyword evidence="3" id="KW-1185">Reference proteome</keyword>
<keyword evidence="1" id="KW-0802">TPR repeat</keyword>
<name>A0A5M6CXU8_9BACT</name>
<dbReference type="Gene3D" id="1.25.40.10">
    <property type="entry name" value="Tetratricopeptide repeat domain"/>
    <property type="match status" value="1"/>
</dbReference>
<comment type="caution">
    <text evidence="2">The sequence shown here is derived from an EMBL/GenBank/DDBJ whole genome shotgun (WGS) entry which is preliminary data.</text>
</comment>
<sequence>MNGLCRMRRTVNRRLRCDRSVPPIGLPEPWWNPGPGAVRQELDRTDFANAKGQQVAAGSGYTWWIGNCWSTSRRNRSRRMPVLLEGTAVVIRNDALDRCLEGGAAEFSSIAPNAMSFGDDCLSQASFMSSRDAELFLEKLVLMGLSHDDGDPEVVIVDAHTQSVTPECDWLQLAEYNGNLIANLVGNPSEMVVAPKSWDPESGPELQHMSAEEVQARLEFVRRDERVDVYRDKETGQLLYTARLHETPDELFKNAAETILDHLRHPGQPPPQPEVQEQIREAIGALQQLSATNPDAWRIWFLLGKGWHAVDRPERAIESLRRAQELADPPETSILKELAGLYLEVGQTDEACRVGESSVAVRPDDVELLGNLAVAYLLDGRADLAEKTIRHALKIAPEDRTNGFIAATIDAVIAGRRPVPTTLAELERGGVAASTSTLSWRDRWKRLVRRLLRRR</sequence>
<dbReference type="Pfam" id="PF13432">
    <property type="entry name" value="TPR_16"/>
    <property type="match status" value="1"/>
</dbReference>
<dbReference type="AlphaFoldDB" id="A0A5M6CXU8"/>
<dbReference type="SUPFAM" id="SSF48452">
    <property type="entry name" value="TPR-like"/>
    <property type="match status" value="1"/>
</dbReference>
<evidence type="ECO:0000256" key="1">
    <source>
        <dbReference type="PROSITE-ProRule" id="PRU00339"/>
    </source>
</evidence>
<dbReference type="EMBL" id="VWOX01000015">
    <property type="protein sequence ID" value="KAA5540037.1"/>
    <property type="molecule type" value="Genomic_DNA"/>
</dbReference>
<dbReference type="PROSITE" id="PS50005">
    <property type="entry name" value="TPR"/>
    <property type="match status" value="1"/>
</dbReference>
<evidence type="ECO:0000313" key="2">
    <source>
        <dbReference type="EMBL" id="KAA5540037.1"/>
    </source>
</evidence>
<organism evidence="2 3">
    <name type="scientific">Roseiconus nitratireducens</name>
    <dbReference type="NCBI Taxonomy" id="2605748"/>
    <lineage>
        <taxon>Bacteria</taxon>
        <taxon>Pseudomonadati</taxon>
        <taxon>Planctomycetota</taxon>
        <taxon>Planctomycetia</taxon>
        <taxon>Pirellulales</taxon>
        <taxon>Pirellulaceae</taxon>
        <taxon>Roseiconus</taxon>
    </lineage>
</organism>
<proteinExistence type="predicted"/>
<dbReference type="Proteomes" id="UP000324479">
    <property type="component" value="Unassembled WGS sequence"/>
</dbReference>
<dbReference type="SMART" id="SM00028">
    <property type="entry name" value="TPR"/>
    <property type="match status" value="3"/>
</dbReference>